<evidence type="ECO:0000256" key="3">
    <source>
        <dbReference type="ARBA" id="ARBA00022448"/>
    </source>
</evidence>
<dbReference type="PANTHER" id="PTHR46154">
    <property type="match status" value="1"/>
</dbReference>
<dbReference type="GO" id="GO:0005886">
    <property type="term" value="C:plasma membrane"/>
    <property type="evidence" value="ECO:0007669"/>
    <property type="project" value="TreeGrafter"/>
</dbReference>
<feature type="transmembrane region" description="Helical" evidence="9">
    <location>
        <begin position="395"/>
        <end position="417"/>
    </location>
</feature>
<feature type="transmembrane region" description="Helical" evidence="9">
    <location>
        <begin position="195"/>
        <end position="214"/>
    </location>
</feature>
<evidence type="ECO:0000256" key="8">
    <source>
        <dbReference type="SAM" id="MobiDB-lite"/>
    </source>
</evidence>
<gene>
    <name evidence="10" type="ORF">H1R20_g2671</name>
</gene>
<keyword evidence="6 9" id="KW-0472">Membrane</keyword>
<dbReference type="OrthoDB" id="6132759at2759"/>
<dbReference type="AlphaFoldDB" id="A0A9W8JPB5"/>
<evidence type="ECO:0000256" key="4">
    <source>
        <dbReference type="ARBA" id="ARBA00022692"/>
    </source>
</evidence>
<evidence type="ECO:0000256" key="5">
    <source>
        <dbReference type="ARBA" id="ARBA00022989"/>
    </source>
</evidence>
<feature type="transmembrane region" description="Helical" evidence="9">
    <location>
        <begin position="451"/>
        <end position="471"/>
    </location>
</feature>
<dbReference type="Proteomes" id="UP001140091">
    <property type="component" value="Unassembled WGS sequence"/>
</dbReference>
<feature type="transmembrane region" description="Helical" evidence="9">
    <location>
        <begin position="253"/>
        <end position="269"/>
    </location>
</feature>
<feature type="region of interest" description="Disordered" evidence="8">
    <location>
        <begin position="528"/>
        <end position="551"/>
    </location>
</feature>
<keyword evidence="5 9" id="KW-1133">Transmembrane helix</keyword>
<feature type="transmembrane region" description="Helical" evidence="9">
    <location>
        <begin position="491"/>
        <end position="513"/>
    </location>
</feature>
<dbReference type="InterPro" id="IPR031155">
    <property type="entry name" value="DUR"/>
</dbReference>
<name>A0A9W8JPB5_9AGAR</name>
<evidence type="ECO:0000256" key="7">
    <source>
        <dbReference type="RuleBase" id="RU362091"/>
    </source>
</evidence>
<feature type="transmembrane region" description="Helical" evidence="9">
    <location>
        <begin position="164"/>
        <end position="183"/>
    </location>
</feature>
<feature type="non-terminal residue" evidence="10">
    <location>
        <position position="677"/>
    </location>
</feature>
<feature type="transmembrane region" description="Helical" evidence="9">
    <location>
        <begin position="585"/>
        <end position="607"/>
    </location>
</feature>
<dbReference type="Pfam" id="PF00474">
    <property type="entry name" value="SSF"/>
    <property type="match status" value="1"/>
</dbReference>
<comment type="caution">
    <text evidence="10">The sequence shown here is derived from an EMBL/GenBank/DDBJ whole genome shotgun (WGS) entry which is preliminary data.</text>
</comment>
<feature type="transmembrane region" description="Helical" evidence="9">
    <location>
        <begin position="350"/>
        <end position="374"/>
    </location>
</feature>
<dbReference type="EMBL" id="JANBPK010000718">
    <property type="protein sequence ID" value="KAJ2934420.1"/>
    <property type="molecule type" value="Genomic_DNA"/>
</dbReference>
<dbReference type="GO" id="GO:0015606">
    <property type="term" value="F:spermidine transmembrane transporter activity"/>
    <property type="evidence" value="ECO:0007669"/>
    <property type="project" value="UniProtKB-ARBA"/>
</dbReference>
<proteinExistence type="inferred from homology"/>
<sequence length="677" mass="71781">MPDYLLPQGAGYGVVVGIGLFFSGFMIILTAIQARYTGFSPKNSEEFNSASRSIKPGLIASGIVSAWTWAATLLQSSAVAYKFGISGPWWYGAGATVQILLFAMLAAKLKLNAPYAHTWLEIVGARWGRVAHGVFMFFGLATNIIVSSMLVLGGSATVTDLTGMHTVAACFLIPLGVAIYVVVGGMRSTLLCDYTHTAVLFAIILTFIFTVYATSDKIGSPTRMHELLTAASAVAPVEGNAHGSYITMRSKNGLIFGVINIIGNFATVFQDQAYWQRAIASRPATTVKAYLLGGLAWFAIPFTFATTLGLAAVALRGDPDMKILTPADVSAGLPASAAAAALLGKSGATALLILLFLAVTSACSAELIAVSSILTFDVYKEYINPRATEEQILRVGHAGVALYAVICGVAGTIFYYIGISMGWLYTFMGVLLGSAVVPIALAITWRKANKWGCIGGAIAGLCLGIVAWLVTAAARHDGVLTVETTGGDYEMLAGNLAAIGVGGIVATVVSYIWPEDFDWEATRSINKPAPVSKHTEAEKVQEDSDSDKKGEEIVSTKAASIADSFDANEEANELDPVALSKAFRFASWSSIGLFVILILLVPLPLFFSQHVYTVPGFTGWVAVGITWTFCSAFAVVLYPLWESRSAMAQIAKGVFKDLFQRGSGRYVAPTTTPKAEA</sequence>
<dbReference type="PROSITE" id="PS50283">
    <property type="entry name" value="NA_SOLUT_SYMP_3"/>
    <property type="match status" value="1"/>
</dbReference>
<keyword evidence="11" id="KW-1185">Reference proteome</keyword>
<comment type="similarity">
    <text evidence="2 7">Belongs to the sodium:solute symporter (SSF) (TC 2.A.21) family.</text>
</comment>
<accession>A0A9W8JPB5</accession>
<dbReference type="CDD" id="cd11476">
    <property type="entry name" value="SLC5sbd_DUR3"/>
    <property type="match status" value="1"/>
</dbReference>
<evidence type="ECO:0000256" key="2">
    <source>
        <dbReference type="ARBA" id="ARBA00006434"/>
    </source>
</evidence>
<feature type="transmembrane region" description="Helical" evidence="9">
    <location>
        <begin position="130"/>
        <end position="152"/>
    </location>
</feature>
<feature type="compositionally biased region" description="Basic and acidic residues" evidence="8">
    <location>
        <begin position="533"/>
        <end position="551"/>
    </location>
</feature>
<dbReference type="InterPro" id="IPR001734">
    <property type="entry name" value="Na/solute_symporter"/>
</dbReference>
<dbReference type="GO" id="GO:0015204">
    <property type="term" value="F:urea transmembrane transporter activity"/>
    <property type="evidence" value="ECO:0007669"/>
    <property type="project" value="InterPro"/>
</dbReference>
<evidence type="ECO:0000256" key="1">
    <source>
        <dbReference type="ARBA" id="ARBA00004141"/>
    </source>
</evidence>
<dbReference type="Gene3D" id="1.20.1730.10">
    <property type="entry name" value="Sodium/glucose cotransporter"/>
    <property type="match status" value="1"/>
</dbReference>
<dbReference type="PANTHER" id="PTHR46154:SF2">
    <property type="entry name" value="SOLUTE SYMPORTER FAMILY TRANSPORTER (AFU_ORTHOLOGUE AFUA_6G03200)"/>
    <property type="match status" value="1"/>
</dbReference>
<feature type="transmembrane region" description="Helical" evidence="9">
    <location>
        <begin position="290"/>
        <end position="315"/>
    </location>
</feature>
<evidence type="ECO:0000313" key="11">
    <source>
        <dbReference type="Proteomes" id="UP001140091"/>
    </source>
</evidence>
<dbReference type="FunFam" id="1.20.1730.10:FF:000006">
    <property type="entry name" value="Urea active transporter"/>
    <property type="match status" value="1"/>
</dbReference>
<feature type="transmembrane region" description="Helical" evidence="9">
    <location>
        <begin position="12"/>
        <end position="36"/>
    </location>
</feature>
<evidence type="ECO:0000313" key="10">
    <source>
        <dbReference type="EMBL" id="KAJ2934420.1"/>
    </source>
</evidence>
<dbReference type="NCBIfam" id="TIGR00813">
    <property type="entry name" value="sss"/>
    <property type="match status" value="1"/>
</dbReference>
<protein>
    <recommendedName>
        <fullName evidence="12">Urea transporter</fullName>
    </recommendedName>
</protein>
<reference evidence="10" key="1">
    <citation type="submission" date="2022-06" db="EMBL/GenBank/DDBJ databases">
        <title>Genome Sequence of Candolleomyces eurysporus.</title>
        <authorList>
            <person name="Buettner E."/>
        </authorList>
    </citation>
    <scope>NUCLEOTIDE SEQUENCE</scope>
    <source>
        <strain evidence="10">VTCC 930004</strain>
    </source>
</reference>
<feature type="transmembrane region" description="Helical" evidence="9">
    <location>
        <begin position="57"/>
        <end position="77"/>
    </location>
</feature>
<evidence type="ECO:0008006" key="12">
    <source>
        <dbReference type="Google" id="ProtNLM"/>
    </source>
</evidence>
<feature type="transmembrane region" description="Helical" evidence="9">
    <location>
        <begin position="89"/>
        <end position="109"/>
    </location>
</feature>
<keyword evidence="4 9" id="KW-0812">Transmembrane</keyword>
<keyword evidence="3" id="KW-0813">Transport</keyword>
<organism evidence="10 11">
    <name type="scientific">Candolleomyces eurysporus</name>
    <dbReference type="NCBI Taxonomy" id="2828524"/>
    <lineage>
        <taxon>Eukaryota</taxon>
        <taxon>Fungi</taxon>
        <taxon>Dikarya</taxon>
        <taxon>Basidiomycota</taxon>
        <taxon>Agaricomycotina</taxon>
        <taxon>Agaricomycetes</taxon>
        <taxon>Agaricomycetidae</taxon>
        <taxon>Agaricales</taxon>
        <taxon>Agaricineae</taxon>
        <taxon>Psathyrellaceae</taxon>
        <taxon>Candolleomyces</taxon>
    </lineage>
</organism>
<dbReference type="InterPro" id="IPR038377">
    <property type="entry name" value="Na/Glc_symporter_sf"/>
</dbReference>
<comment type="subcellular location">
    <subcellularLocation>
        <location evidence="1">Membrane</location>
        <topology evidence="1">Multi-pass membrane protein</topology>
    </subcellularLocation>
</comment>
<feature type="transmembrane region" description="Helical" evidence="9">
    <location>
        <begin position="619"/>
        <end position="641"/>
    </location>
</feature>
<evidence type="ECO:0000256" key="9">
    <source>
        <dbReference type="SAM" id="Phobius"/>
    </source>
</evidence>
<evidence type="ECO:0000256" key="6">
    <source>
        <dbReference type="ARBA" id="ARBA00023136"/>
    </source>
</evidence>
<feature type="transmembrane region" description="Helical" evidence="9">
    <location>
        <begin position="423"/>
        <end position="444"/>
    </location>
</feature>